<accession>A0AAV7GCP9</accession>
<evidence type="ECO:0000313" key="2">
    <source>
        <dbReference type="EMBL" id="KAH0453624.1"/>
    </source>
</evidence>
<protein>
    <submittedName>
        <fullName evidence="2">Uncharacterized protein</fullName>
    </submittedName>
</protein>
<comment type="caution">
    <text evidence="2">The sequence shown here is derived from an EMBL/GenBank/DDBJ whole genome shotgun (WGS) entry which is preliminary data.</text>
</comment>
<reference evidence="2 3" key="1">
    <citation type="journal article" date="2021" name="Hortic Res">
        <title>Chromosome-scale assembly of the Dendrobium chrysotoxum genome enhances the understanding of orchid evolution.</title>
        <authorList>
            <person name="Zhang Y."/>
            <person name="Zhang G.Q."/>
            <person name="Zhang D."/>
            <person name="Liu X.D."/>
            <person name="Xu X.Y."/>
            <person name="Sun W.H."/>
            <person name="Yu X."/>
            <person name="Zhu X."/>
            <person name="Wang Z.W."/>
            <person name="Zhao X."/>
            <person name="Zhong W.Y."/>
            <person name="Chen H."/>
            <person name="Yin W.L."/>
            <person name="Huang T."/>
            <person name="Niu S.C."/>
            <person name="Liu Z.J."/>
        </authorList>
    </citation>
    <scope>NUCLEOTIDE SEQUENCE [LARGE SCALE GENOMIC DNA]</scope>
    <source>
        <strain evidence="2">Lindl</strain>
    </source>
</reference>
<sequence>MFEFYFDLLRILLFIIFINDHIHIHRIIATFHLAMHLATYLVVLVIYVEDILLGLTNKHIYLVKKITQYSSYTNIFSYSHNKDVFKMILIK</sequence>
<evidence type="ECO:0000313" key="3">
    <source>
        <dbReference type="Proteomes" id="UP000775213"/>
    </source>
</evidence>
<keyword evidence="1" id="KW-0812">Transmembrane</keyword>
<dbReference type="AlphaFoldDB" id="A0AAV7GCP9"/>
<keyword evidence="1" id="KW-0472">Membrane</keyword>
<dbReference type="EMBL" id="JAGFBR010000016">
    <property type="protein sequence ID" value="KAH0453624.1"/>
    <property type="molecule type" value="Genomic_DNA"/>
</dbReference>
<proteinExistence type="predicted"/>
<gene>
    <name evidence="2" type="ORF">IEQ34_017948</name>
</gene>
<keyword evidence="1" id="KW-1133">Transmembrane helix</keyword>
<keyword evidence="3" id="KW-1185">Reference proteome</keyword>
<dbReference type="Proteomes" id="UP000775213">
    <property type="component" value="Unassembled WGS sequence"/>
</dbReference>
<name>A0AAV7GCP9_DENCH</name>
<evidence type="ECO:0000256" key="1">
    <source>
        <dbReference type="SAM" id="Phobius"/>
    </source>
</evidence>
<organism evidence="2 3">
    <name type="scientific">Dendrobium chrysotoxum</name>
    <name type="common">Orchid</name>
    <dbReference type="NCBI Taxonomy" id="161865"/>
    <lineage>
        <taxon>Eukaryota</taxon>
        <taxon>Viridiplantae</taxon>
        <taxon>Streptophyta</taxon>
        <taxon>Embryophyta</taxon>
        <taxon>Tracheophyta</taxon>
        <taxon>Spermatophyta</taxon>
        <taxon>Magnoliopsida</taxon>
        <taxon>Liliopsida</taxon>
        <taxon>Asparagales</taxon>
        <taxon>Orchidaceae</taxon>
        <taxon>Epidendroideae</taxon>
        <taxon>Malaxideae</taxon>
        <taxon>Dendrobiinae</taxon>
        <taxon>Dendrobium</taxon>
    </lineage>
</organism>
<feature type="transmembrane region" description="Helical" evidence="1">
    <location>
        <begin position="37"/>
        <end position="55"/>
    </location>
</feature>